<protein>
    <recommendedName>
        <fullName evidence="3">Transposase</fullName>
    </recommendedName>
</protein>
<evidence type="ECO:0008006" key="3">
    <source>
        <dbReference type="Google" id="ProtNLM"/>
    </source>
</evidence>
<evidence type="ECO:0000313" key="2">
    <source>
        <dbReference type="Proteomes" id="UP001428341"/>
    </source>
</evidence>
<dbReference type="Proteomes" id="UP001428341">
    <property type="component" value="Unassembled WGS sequence"/>
</dbReference>
<keyword evidence="2" id="KW-1185">Reference proteome</keyword>
<gene>
    <name evidence="1" type="ORF">WN944_019049</name>
</gene>
<dbReference type="AlphaFoldDB" id="A0AAP0LVH4"/>
<organism evidence="1 2">
    <name type="scientific">Citrus x changshan-huyou</name>
    <dbReference type="NCBI Taxonomy" id="2935761"/>
    <lineage>
        <taxon>Eukaryota</taxon>
        <taxon>Viridiplantae</taxon>
        <taxon>Streptophyta</taxon>
        <taxon>Embryophyta</taxon>
        <taxon>Tracheophyta</taxon>
        <taxon>Spermatophyta</taxon>
        <taxon>Magnoliopsida</taxon>
        <taxon>eudicotyledons</taxon>
        <taxon>Gunneridae</taxon>
        <taxon>Pentapetalae</taxon>
        <taxon>rosids</taxon>
        <taxon>malvids</taxon>
        <taxon>Sapindales</taxon>
        <taxon>Rutaceae</taxon>
        <taxon>Aurantioideae</taxon>
        <taxon>Citrus</taxon>
    </lineage>
</organism>
<comment type="caution">
    <text evidence="1">The sequence shown here is derived from an EMBL/GenBank/DDBJ whole genome shotgun (WGS) entry which is preliminary data.</text>
</comment>
<evidence type="ECO:0000313" key="1">
    <source>
        <dbReference type="EMBL" id="KAK9187651.1"/>
    </source>
</evidence>
<accession>A0AAP0LVH4</accession>
<sequence length="147" mass="17004">MQLKPDNIKSIHEWKDFVKEKTIDEFKRKPNGKLVSRVEVWKTICTKKNGELINAVAADAICQMNEIEKDHSNLTSSDLKDDVVSKVIGPDKSYVKALGKGVTFAQLTLISHKDMVIAQVLKDQDEMKKELAQYRKFFEEMQKKRYE</sequence>
<name>A0AAP0LVH4_9ROSI</name>
<dbReference type="EMBL" id="JBCGBO010000007">
    <property type="protein sequence ID" value="KAK9187651.1"/>
    <property type="molecule type" value="Genomic_DNA"/>
</dbReference>
<proteinExistence type="predicted"/>
<reference evidence="1 2" key="1">
    <citation type="submission" date="2024-05" db="EMBL/GenBank/DDBJ databases">
        <title>Haplotype-resolved chromosome-level genome assembly of Huyou (Citrus changshanensis).</title>
        <authorList>
            <person name="Miao C."/>
            <person name="Chen W."/>
            <person name="Wu Y."/>
            <person name="Wang L."/>
            <person name="Zhao S."/>
            <person name="Grierson D."/>
            <person name="Xu C."/>
            <person name="Chen K."/>
        </authorList>
    </citation>
    <scope>NUCLEOTIDE SEQUENCE [LARGE SCALE GENOMIC DNA]</scope>
    <source>
        <strain evidence="1">01-14</strain>
        <tissue evidence="1">Leaf</tissue>
    </source>
</reference>